<protein>
    <submittedName>
        <fullName evidence="1">Uncharacterized protein</fullName>
    </submittedName>
</protein>
<organism evidence="1 2">
    <name type="scientific">Allacma fusca</name>
    <dbReference type="NCBI Taxonomy" id="39272"/>
    <lineage>
        <taxon>Eukaryota</taxon>
        <taxon>Metazoa</taxon>
        <taxon>Ecdysozoa</taxon>
        <taxon>Arthropoda</taxon>
        <taxon>Hexapoda</taxon>
        <taxon>Collembola</taxon>
        <taxon>Symphypleona</taxon>
        <taxon>Sminthuridae</taxon>
        <taxon>Allacma</taxon>
    </lineage>
</organism>
<gene>
    <name evidence="1" type="ORF">AFUS01_LOCUS42354</name>
</gene>
<name>A0A8J2LJS2_9HEXA</name>
<keyword evidence="2" id="KW-1185">Reference proteome</keyword>
<evidence type="ECO:0000313" key="2">
    <source>
        <dbReference type="Proteomes" id="UP000708208"/>
    </source>
</evidence>
<dbReference type="Proteomes" id="UP000708208">
    <property type="component" value="Unassembled WGS sequence"/>
</dbReference>
<reference evidence="1" key="1">
    <citation type="submission" date="2021-06" db="EMBL/GenBank/DDBJ databases">
        <authorList>
            <person name="Hodson N. C."/>
            <person name="Mongue J. A."/>
            <person name="Jaron S. K."/>
        </authorList>
    </citation>
    <scope>NUCLEOTIDE SEQUENCE</scope>
</reference>
<accession>A0A8J2LJS2</accession>
<evidence type="ECO:0000313" key="1">
    <source>
        <dbReference type="EMBL" id="CAG7832676.1"/>
    </source>
</evidence>
<sequence>MEKRSRLIERCWPPAALISVLC</sequence>
<feature type="non-terminal residue" evidence="1">
    <location>
        <position position="22"/>
    </location>
</feature>
<proteinExistence type="predicted"/>
<comment type="caution">
    <text evidence="1">The sequence shown here is derived from an EMBL/GenBank/DDBJ whole genome shotgun (WGS) entry which is preliminary data.</text>
</comment>
<dbReference type="EMBL" id="CAJVCH010566396">
    <property type="protein sequence ID" value="CAG7832676.1"/>
    <property type="molecule type" value="Genomic_DNA"/>
</dbReference>
<dbReference type="AlphaFoldDB" id="A0A8J2LJS2"/>